<name>A0A1A9RS28_EIKCO</name>
<evidence type="ECO:0000259" key="1">
    <source>
        <dbReference type="Pfam" id="PF02486"/>
    </source>
</evidence>
<evidence type="ECO:0000313" key="2">
    <source>
        <dbReference type="EMBL" id="OAM23445.1"/>
    </source>
</evidence>
<dbReference type="Pfam" id="PF02486">
    <property type="entry name" value="Rep_trans"/>
    <property type="match status" value="1"/>
</dbReference>
<dbReference type="Proteomes" id="UP000077589">
    <property type="component" value="Unassembled WGS sequence"/>
</dbReference>
<organism evidence="2 3">
    <name type="scientific">Eikenella corrodens</name>
    <dbReference type="NCBI Taxonomy" id="539"/>
    <lineage>
        <taxon>Bacteria</taxon>
        <taxon>Pseudomonadati</taxon>
        <taxon>Pseudomonadota</taxon>
        <taxon>Betaproteobacteria</taxon>
        <taxon>Neisseriales</taxon>
        <taxon>Neisseriaceae</taxon>
        <taxon>Eikenella</taxon>
    </lineage>
</organism>
<proteinExistence type="predicted"/>
<dbReference type="InterPro" id="IPR003491">
    <property type="entry name" value="REP-like_C"/>
</dbReference>
<dbReference type="EMBL" id="LXSG01000007">
    <property type="protein sequence ID" value="OAM23445.1"/>
    <property type="molecule type" value="Genomic_DNA"/>
</dbReference>
<protein>
    <recommendedName>
        <fullName evidence="1">Replication initiation protein-like C-terminal domain-containing protein</fullName>
    </recommendedName>
</protein>
<feature type="domain" description="Replication initiation protein-like C-terminal" evidence="1">
    <location>
        <begin position="221"/>
        <end position="392"/>
    </location>
</feature>
<sequence length="434" mass="49288">MERIENRLDQVSGQKGRRQAAARLAAARQRDAERNAAYAAFEQRMKERWGVDIKAARLAPPTLTGDELQKSQAVSEKYRRLVIRKGKAVEEIYRRGINGHCAFIDQLTFVLEKETLNKLFDAQTNEQEEIVARMSLFLHEIFGFGVSHDREKSANFYSSSYNLGNYETSYGILCIGGGVNPSNESSLCIELTATGLNAAKDGWEQRLYNFSQMKEVHGFRYTRVDLAHDFLSGEYSVNDALTAYRNGAFTNSFTKPKLRLEGDDWYNETKHGRTLYVGTRLSSRMLRFYEKGKQLGDSESPWVRCELELRSNDLIIPLDVVVHPGDYLSAQYPELNRLFGENGVFAQSQPKKIAIKQRMVQAGIEHSIKYLRMQGSRAINMLLELGKSAEEIMRLFDPDVGVPKTVHPGQYFAELLKIDCISEKFLNPVCGYSG</sequence>
<dbReference type="RefSeq" id="WP_064086407.1">
    <property type="nucleotide sequence ID" value="NZ_LXSG01000007.1"/>
</dbReference>
<comment type="caution">
    <text evidence="2">The sequence shown here is derived from an EMBL/GenBank/DDBJ whole genome shotgun (WGS) entry which is preliminary data.</text>
</comment>
<evidence type="ECO:0000313" key="3">
    <source>
        <dbReference type="Proteomes" id="UP000077589"/>
    </source>
</evidence>
<dbReference type="AlphaFoldDB" id="A0A1A9RS28"/>
<gene>
    <name evidence="2" type="ORF">A7P90_00620</name>
</gene>
<dbReference type="OrthoDB" id="9809126at2"/>
<reference evidence="3" key="1">
    <citation type="submission" date="2016-05" db="EMBL/GenBank/DDBJ databases">
        <title>Draft genome of Corynebacterium afermentans subsp. afermentans LCDC 88199T.</title>
        <authorList>
            <person name="Bernier A.-M."/>
            <person name="Bernard K."/>
        </authorList>
    </citation>
    <scope>NUCLEOTIDE SEQUENCE [LARGE SCALE GENOMIC DNA]</scope>
    <source>
        <strain evidence="3">NML04-0072</strain>
    </source>
</reference>
<accession>A0A1A9RS28</accession>